<dbReference type="Proteomes" id="UP001179121">
    <property type="component" value="Chromosome"/>
</dbReference>
<reference evidence="1" key="1">
    <citation type="submission" date="2022-10" db="EMBL/GenBank/DDBJ databases">
        <authorList>
            <person name="Koch H."/>
        </authorList>
    </citation>
    <scope>NUCLEOTIDE SEQUENCE</scope>
    <source>
        <strain evidence="1">DNF</strain>
    </source>
</reference>
<protein>
    <submittedName>
        <fullName evidence="1">Uncharacterized protein</fullName>
    </submittedName>
</protein>
<dbReference type="AlphaFoldDB" id="A0AA86JXB1"/>
<sequence length="67" mass="7828">MAPECKKETNKAFLRLRQETLTAERLALIRLRDEGTISDEVLHRLEQELDIEALRLGLGEQRVEERP</sequence>
<proteinExistence type="predicted"/>
<dbReference type="KEGG" id="nti:DNFV4_00046"/>
<evidence type="ECO:0000313" key="1">
    <source>
        <dbReference type="EMBL" id="CAI4029628.1"/>
    </source>
</evidence>
<gene>
    <name evidence="1" type="ORF">DNFV4_00046</name>
</gene>
<accession>A0AA86JXB1</accession>
<keyword evidence="2" id="KW-1185">Reference proteome</keyword>
<name>A0AA86JXB1_9BACT</name>
<evidence type="ECO:0000313" key="2">
    <source>
        <dbReference type="Proteomes" id="UP001179121"/>
    </source>
</evidence>
<dbReference type="EMBL" id="OX365700">
    <property type="protein sequence ID" value="CAI4029628.1"/>
    <property type="molecule type" value="Genomic_DNA"/>
</dbReference>
<organism evidence="1 2">
    <name type="scientific">Nitrospira tepida</name>
    <dbReference type="NCBI Taxonomy" id="2973512"/>
    <lineage>
        <taxon>Bacteria</taxon>
        <taxon>Pseudomonadati</taxon>
        <taxon>Nitrospirota</taxon>
        <taxon>Nitrospiria</taxon>
        <taxon>Nitrospirales</taxon>
        <taxon>Nitrospiraceae</taxon>
        <taxon>Nitrospira</taxon>
    </lineage>
</organism>